<feature type="non-terminal residue" evidence="1">
    <location>
        <position position="1"/>
    </location>
</feature>
<gene>
    <name evidence="1" type="ORF">S01H1_38230</name>
</gene>
<feature type="non-terminal residue" evidence="1">
    <location>
        <position position="268"/>
    </location>
</feature>
<sequence>PGEVVRWDVFGSTFSTPPSTNITYWYSTDAGNTWYQIYPGDDLSTVPIPKIRFRMNLSTSNTSKTPTLYEINLTYITDDLKPLVIVNVTAYGPFNSGPIDIIDVDFDYGGIGNTTLDHAEWDTDPLFGSPTAIFTIDTPSYNTDWGVTWLELGEGVNTVYIRCYDLVGNVNDTETITIFKDTIMPGVTVNTLSFGPFNSDPGTMIDVDFDGLGGSNLDYAEWDTAPGFGSPTAIFTIDTPSYNTDWGVTWLELGEGVNTVYIRCYDLA</sequence>
<proteinExistence type="predicted"/>
<comment type="caution">
    <text evidence="1">The sequence shown here is derived from an EMBL/GenBank/DDBJ whole genome shotgun (WGS) entry which is preliminary data.</text>
</comment>
<dbReference type="AlphaFoldDB" id="X0USX3"/>
<evidence type="ECO:0000313" key="1">
    <source>
        <dbReference type="EMBL" id="GAG03393.1"/>
    </source>
</evidence>
<reference evidence="1" key="1">
    <citation type="journal article" date="2014" name="Front. Microbiol.">
        <title>High frequency of phylogenetically diverse reductive dehalogenase-homologous genes in deep subseafloor sedimentary metagenomes.</title>
        <authorList>
            <person name="Kawai M."/>
            <person name="Futagami T."/>
            <person name="Toyoda A."/>
            <person name="Takaki Y."/>
            <person name="Nishi S."/>
            <person name="Hori S."/>
            <person name="Arai W."/>
            <person name="Tsubouchi T."/>
            <person name="Morono Y."/>
            <person name="Uchiyama I."/>
            <person name="Ito T."/>
            <person name="Fujiyama A."/>
            <person name="Inagaki F."/>
            <person name="Takami H."/>
        </authorList>
    </citation>
    <scope>NUCLEOTIDE SEQUENCE</scope>
    <source>
        <strain evidence="1">Expedition CK06-06</strain>
    </source>
</reference>
<dbReference type="EMBL" id="BARS01024052">
    <property type="protein sequence ID" value="GAG03393.1"/>
    <property type="molecule type" value="Genomic_DNA"/>
</dbReference>
<name>X0USX3_9ZZZZ</name>
<accession>X0USX3</accession>
<organism evidence="1">
    <name type="scientific">marine sediment metagenome</name>
    <dbReference type="NCBI Taxonomy" id="412755"/>
    <lineage>
        <taxon>unclassified sequences</taxon>
        <taxon>metagenomes</taxon>
        <taxon>ecological metagenomes</taxon>
    </lineage>
</organism>
<protein>
    <submittedName>
        <fullName evidence="1">Uncharacterized protein</fullName>
    </submittedName>
</protein>